<evidence type="ECO:0000256" key="3">
    <source>
        <dbReference type="ARBA" id="ARBA00013746"/>
    </source>
</evidence>
<evidence type="ECO:0000313" key="7">
    <source>
        <dbReference type="Ensembl" id="ENSCSAVP00000014712.1"/>
    </source>
</evidence>
<reference evidence="7" key="2">
    <citation type="submission" date="2025-08" db="UniProtKB">
        <authorList>
            <consortium name="Ensembl"/>
        </authorList>
    </citation>
    <scope>IDENTIFICATION</scope>
</reference>
<dbReference type="InterPro" id="IPR011989">
    <property type="entry name" value="ARM-like"/>
</dbReference>
<dbReference type="Ensembl" id="ENSCSAVT00000014880.1">
    <property type="protein sequence ID" value="ENSCSAVP00000014712.1"/>
    <property type="gene ID" value="ENSCSAVG00000008594.1"/>
</dbReference>
<dbReference type="PANTHER" id="PTHR15651">
    <property type="entry name" value="ARMADILLO REPEAT-CONTAINING PROTEIN 8"/>
    <property type="match status" value="1"/>
</dbReference>
<dbReference type="Gene3D" id="1.25.10.10">
    <property type="entry name" value="Leucine-rich Repeat Variant"/>
    <property type="match status" value="4"/>
</dbReference>
<keyword evidence="4" id="KW-0963">Cytoplasm</keyword>
<evidence type="ECO:0000313" key="8">
    <source>
        <dbReference type="Proteomes" id="UP000007875"/>
    </source>
</evidence>
<dbReference type="GO" id="GO:0034657">
    <property type="term" value="C:GID complex"/>
    <property type="evidence" value="ECO:0007669"/>
    <property type="project" value="TreeGrafter"/>
</dbReference>
<dbReference type="InterPro" id="IPR038739">
    <property type="entry name" value="ARMC8/Vid28"/>
</dbReference>
<evidence type="ECO:0000256" key="1">
    <source>
        <dbReference type="ARBA" id="ARBA00004123"/>
    </source>
</evidence>
<dbReference type="InterPro" id="IPR000225">
    <property type="entry name" value="Armadillo"/>
</dbReference>
<comment type="subcellular location">
    <subcellularLocation>
        <location evidence="2">Cytoplasm</location>
    </subcellularLocation>
    <subcellularLocation>
        <location evidence="1">Nucleus</location>
    </subcellularLocation>
</comment>
<accession>H2ZAU7</accession>
<protein>
    <recommendedName>
        <fullName evidence="3">Armadillo repeat-containing protein 8</fullName>
    </recommendedName>
</protein>
<dbReference type="GeneTree" id="ENSGT00390000003033"/>
<evidence type="ECO:0000256" key="5">
    <source>
        <dbReference type="ARBA" id="ARBA00022737"/>
    </source>
</evidence>
<evidence type="ECO:0000256" key="2">
    <source>
        <dbReference type="ARBA" id="ARBA00004496"/>
    </source>
</evidence>
<dbReference type="FunFam" id="1.25.10.10:FF:000070">
    <property type="entry name" value="armadillo repeat-containing protein 8 isoform X1"/>
    <property type="match status" value="1"/>
</dbReference>
<dbReference type="GO" id="GO:0005737">
    <property type="term" value="C:cytoplasm"/>
    <property type="evidence" value="ECO:0007669"/>
    <property type="project" value="UniProtKB-SubCell"/>
</dbReference>
<dbReference type="SUPFAM" id="SSF48371">
    <property type="entry name" value="ARM repeat"/>
    <property type="match status" value="1"/>
</dbReference>
<dbReference type="SMART" id="SM00185">
    <property type="entry name" value="ARM"/>
    <property type="match status" value="5"/>
</dbReference>
<dbReference type="AlphaFoldDB" id="H2ZAU7"/>
<evidence type="ECO:0000256" key="4">
    <source>
        <dbReference type="ARBA" id="ARBA00022490"/>
    </source>
</evidence>
<proteinExistence type="predicted"/>
<keyword evidence="8" id="KW-1185">Reference proteome</keyword>
<dbReference type="Proteomes" id="UP000007875">
    <property type="component" value="Unassembled WGS sequence"/>
</dbReference>
<name>H2ZAU7_CIOSA</name>
<dbReference type="GO" id="GO:0043161">
    <property type="term" value="P:proteasome-mediated ubiquitin-dependent protein catabolic process"/>
    <property type="evidence" value="ECO:0007669"/>
    <property type="project" value="TreeGrafter"/>
</dbReference>
<organism evidence="7 8">
    <name type="scientific">Ciona savignyi</name>
    <name type="common">Pacific transparent sea squirt</name>
    <dbReference type="NCBI Taxonomy" id="51511"/>
    <lineage>
        <taxon>Eukaryota</taxon>
        <taxon>Metazoa</taxon>
        <taxon>Chordata</taxon>
        <taxon>Tunicata</taxon>
        <taxon>Ascidiacea</taxon>
        <taxon>Phlebobranchia</taxon>
        <taxon>Cionidae</taxon>
        <taxon>Ciona</taxon>
    </lineage>
</organism>
<reference evidence="7" key="3">
    <citation type="submission" date="2025-09" db="UniProtKB">
        <authorList>
            <consortium name="Ensembl"/>
        </authorList>
    </citation>
    <scope>IDENTIFICATION</scope>
</reference>
<reference evidence="8" key="1">
    <citation type="submission" date="2003-08" db="EMBL/GenBank/DDBJ databases">
        <authorList>
            <person name="Birren B."/>
            <person name="Nusbaum C."/>
            <person name="Abebe A."/>
            <person name="Abouelleil A."/>
            <person name="Adekoya E."/>
            <person name="Ait-zahra M."/>
            <person name="Allen N."/>
            <person name="Allen T."/>
            <person name="An P."/>
            <person name="Anderson M."/>
            <person name="Anderson S."/>
            <person name="Arachchi H."/>
            <person name="Armbruster J."/>
            <person name="Bachantsang P."/>
            <person name="Baldwin J."/>
            <person name="Barry A."/>
            <person name="Bayul T."/>
            <person name="Blitshsteyn B."/>
            <person name="Bloom T."/>
            <person name="Blye J."/>
            <person name="Boguslavskiy L."/>
            <person name="Borowsky M."/>
            <person name="Boukhgalter B."/>
            <person name="Brunache A."/>
            <person name="Butler J."/>
            <person name="Calixte N."/>
            <person name="Calvo S."/>
            <person name="Camarata J."/>
            <person name="Campo K."/>
            <person name="Chang J."/>
            <person name="Cheshatsang Y."/>
            <person name="Citroen M."/>
            <person name="Collymore A."/>
            <person name="Considine T."/>
            <person name="Cook A."/>
            <person name="Cooke P."/>
            <person name="Corum B."/>
            <person name="Cuomo C."/>
            <person name="David R."/>
            <person name="Dawoe T."/>
            <person name="Degray S."/>
            <person name="Dodge S."/>
            <person name="Dooley K."/>
            <person name="Dorje P."/>
            <person name="Dorjee K."/>
            <person name="Dorris L."/>
            <person name="Duffey N."/>
            <person name="Dupes A."/>
            <person name="Elkins T."/>
            <person name="Engels R."/>
            <person name="Erickson J."/>
            <person name="Farina A."/>
            <person name="Faro S."/>
            <person name="Ferreira P."/>
            <person name="Fischer H."/>
            <person name="Fitzgerald M."/>
            <person name="Foley K."/>
            <person name="Gage D."/>
            <person name="Galagan J."/>
            <person name="Gearin G."/>
            <person name="Gnerre S."/>
            <person name="Gnirke A."/>
            <person name="Goyette A."/>
            <person name="Graham J."/>
            <person name="Grandbois E."/>
            <person name="Gyaltsen K."/>
            <person name="Hafez N."/>
            <person name="Hagopian D."/>
            <person name="Hagos B."/>
            <person name="Hall J."/>
            <person name="Hatcher B."/>
            <person name="Heller A."/>
            <person name="Higgins H."/>
            <person name="Honan T."/>
            <person name="Horn A."/>
            <person name="Houde N."/>
            <person name="Hughes L."/>
            <person name="Hulme W."/>
            <person name="Husby E."/>
            <person name="Iliev I."/>
            <person name="Jaffe D."/>
            <person name="Jones C."/>
            <person name="Kamal M."/>
            <person name="Kamat A."/>
            <person name="Kamvysselis M."/>
            <person name="Karlsson E."/>
            <person name="Kells C."/>
            <person name="Kieu A."/>
            <person name="Kisner P."/>
            <person name="Kodira C."/>
            <person name="Kulbokas E."/>
            <person name="Labutti K."/>
            <person name="Lama D."/>
            <person name="Landers T."/>
            <person name="Leger J."/>
            <person name="Levine S."/>
            <person name="Lewis D."/>
            <person name="Lewis T."/>
            <person name="Lindblad-toh K."/>
            <person name="Liu X."/>
            <person name="Lokyitsang T."/>
            <person name="Lokyitsang Y."/>
            <person name="Lucien O."/>
            <person name="Lui A."/>
            <person name="Ma L.J."/>
            <person name="Mabbitt R."/>
            <person name="Macdonald J."/>
            <person name="Maclean C."/>
            <person name="Major J."/>
            <person name="Manning J."/>
            <person name="Marabella R."/>
            <person name="Maru K."/>
            <person name="Matthews C."/>
            <person name="Mauceli E."/>
            <person name="Mccarthy M."/>
            <person name="Mcdonough S."/>
            <person name="Mcghee T."/>
            <person name="Meldrim J."/>
            <person name="Meneus L."/>
            <person name="Mesirov J."/>
            <person name="Mihalev A."/>
            <person name="Mihova T."/>
            <person name="Mikkelsen T."/>
            <person name="Mlenga V."/>
            <person name="Moru K."/>
            <person name="Mozes J."/>
            <person name="Mulrain L."/>
            <person name="Munson G."/>
            <person name="Naylor J."/>
            <person name="Newes C."/>
            <person name="Nguyen C."/>
            <person name="Nguyen N."/>
            <person name="Nguyen T."/>
            <person name="Nicol R."/>
            <person name="Nielsen C."/>
            <person name="Nizzari M."/>
            <person name="Norbu C."/>
            <person name="Norbu N."/>
            <person name="O'donnell P."/>
            <person name="Okoawo O."/>
            <person name="O'leary S."/>
            <person name="Omotosho B."/>
            <person name="O'neill K."/>
            <person name="Osman S."/>
            <person name="Parker S."/>
            <person name="Perrin D."/>
            <person name="Phunkhang P."/>
            <person name="Piqani B."/>
            <person name="Purcell S."/>
            <person name="Rachupka T."/>
            <person name="Ramasamy U."/>
            <person name="Rameau R."/>
            <person name="Ray V."/>
            <person name="Raymond C."/>
            <person name="Retta R."/>
            <person name="Richardson S."/>
            <person name="Rise C."/>
            <person name="Rodriguez J."/>
            <person name="Rogers J."/>
            <person name="Rogov P."/>
            <person name="Rutman M."/>
            <person name="Schupbach R."/>
            <person name="Seaman C."/>
            <person name="Settipalli S."/>
            <person name="Sharpe T."/>
            <person name="Sheridan J."/>
            <person name="Sherpa N."/>
            <person name="Shi J."/>
            <person name="Smirnov S."/>
            <person name="Smith C."/>
            <person name="Sougnez C."/>
            <person name="Spencer B."/>
            <person name="Stalker J."/>
            <person name="Stange-thomann N."/>
            <person name="Stavropoulos S."/>
            <person name="Stetson K."/>
            <person name="Stone C."/>
            <person name="Stone S."/>
            <person name="Stubbs M."/>
            <person name="Talamas J."/>
            <person name="Tchuinga P."/>
            <person name="Tenzing P."/>
            <person name="Tesfaye S."/>
            <person name="Theodore J."/>
            <person name="Thoulutsang Y."/>
            <person name="Topham K."/>
            <person name="Towey S."/>
            <person name="Tsamla T."/>
            <person name="Tsomo N."/>
            <person name="Vallee D."/>
            <person name="Vassiliev H."/>
            <person name="Venkataraman V."/>
            <person name="Vinson J."/>
            <person name="Vo A."/>
            <person name="Wade C."/>
            <person name="Wang S."/>
            <person name="Wangchuk T."/>
            <person name="Wangdi T."/>
            <person name="Whittaker C."/>
            <person name="Wilkinson J."/>
            <person name="Wu Y."/>
            <person name="Wyman D."/>
            <person name="Yadav S."/>
            <person name="Yang S."/>
            <person name="Yang X."/>
            <person name="Yeager S."/>
            <person name="Yee E."/>
            <person name="Young G."/>
            <person name="Zainoun J."/>
            <person name="Zembeck L."/>
            <person name="Zimmer A."/>
            <person name="Zody M."/>
            <person name="Lander E."/>
        </authorList>
    </citation>
    <scope>NUCLEOTIDE SEQUENCE [LARGE SCALE GENOMIC DNA]</scope>
</reference>
<keyword evidence="6" id="KW-0539">Nucleus</keyword>
<dbReference type="InterPro" id="IPR016024">
    <property type="entry name" value="ARM-type_fold"/>
</dbReference>
<dbReference type="PANTHER" id="PTHR15651:SF7">
    <property type="entry name" value="ARMADILLO REPEAT-CONTAINING PROTEIN 8"/>
    <property type="match status" value="1"/>
</dbReference>
<keyword evidence="5" id="KW-0677">Repeat</keyword>
<dbReference type="GO" id="GO:0005634">
    <property type="term" value="C:nucleus"/>
    <property type="evidence" value="ECO:0007669"/>
    <property type="project" value="UniProtKB-SubCell"/>
</dbReference>
<sequence length="673" mass="75116">EVTAMYQPYVEKLYNDDVAVVVEGLIQIKNLVIGNNKQKSNFIVLGAVPRLVFLIQHKDINISTKTHCAVILGSLAKGMETNVKSLLDYGVMDVMFYGLQQIDLKLYEACLRCIRTIVTSSRSTPDLLFVDTSVLSILLDSINRSTCVQECTCEILSCCCTTKHHQDLLYNLGVLVQLADLLTSNVLRVQLKALQTLSVLLIKGSQFQHHLFQIARGSKSVVAVLEEMLSQGEPIQTQLLAAKCITYIYRSGAVHDLSDKVIYKKVLPCLVRMCDESRDIEERLVGARTLAYLIEDEPKLQRHALICEQLPKKLEAYFRHPAAADTQDVVDIRRFKRELGRGHELLESVFLAYAALLSNDEDMRKIVCNDALLQHLVQALDNTCSEVRIASLICLLSLSRSVQILRTTFEDSEVWKAVLKVNFISSLYLIISNLLCNLLLEFSPCKSKLVAANILQSLKRWCECDGSIDLKRNAVWALCSLTFQAELKLKMDVMTMLSHDVMFSLLTSPDYDVVTKTLGILNNVLVNKEHASTVMALFGDTVMQACVVVMETMSPPQPPAWSTLRRRDAATCVATYALCVLGCVAAGDTSTVGKFMHENNDLLRKLVECMSRPDEELQMAAVACISTLCRHESADLSDIKDKFRSLGAQDILLKLSATSGGLLSDRCVWQFIL</sequence>
<evidence type="ECO:0000256" key="6">
    <source>
        <dbReference type="ARBA" id="ARBA00023242"/>
    </source>
</evidence>